<dbReference type="PANTHER" id="PTHR43852:SF3">
    <property type="entry name" value="NUCLEOTIDYLTRANSFERASE"/>
    <property type="match status" value="1"/>
</dbReference>
<dbReference type="EMBL" id="PGTN01000125">
    <property type="protein sequence ID" value="PJF46608.1"/>
    <property type="molecule type" value="Genomic_DNA"/>
</dbReference>
<dbReference type="AlphaFoldDB" id="A0A2M8Q9X3"/>
<proteinExistence type="predicted"/>
<dbReference type="SUPFAM" id="SSF81301">
    <property type="entry name" value="Nucleotidyltransferase"/>
    <property type="match status" value="1"/>
</dbReference>
<accession>A0A2M8Q9X3</accession>
<evidence type="ECO:0000313" key="3">
    <source>
        <dbReference type="EMBL" id="PJF46608.1"/>
    </source>
</evidence>
<evidence type="ECO:0000256" key="1">
    <source>
        <dbReference type="SAM" id="Coils"/>
    </source>
</evidence>
<evidence type="ECO:0000259" key="2">
    <source>
        <dbReference type="Pfam" id="PF18765"/>
    </source>
</evidence>
<protein>
    <submittedName>
        <fullName evidence="3">DNA polymerase subunit beta</fullName>
    </submittedName>
</protein>
<name>A0A2M8Q9X3_9CHLR</name>
<organism evidence="3 4">
    <name type="scientific">Candidatus Thermofonsia Clade 3 bacterium</name>
    <dbReference type="NCBI Taxonomy" id="2364212"/>
    <lineage>
        <taxon>Bacteria</taxon>
        <taxon>Bacillati</taxon>
        <taxon>Chloroflexota</taxon>
        <taxon>Candidatus Thermofontia</taxon>
        <taxon>Candidatus Thermofonsia Clade 3</taxon>
    </lineage>
</organism>
<dbReference type="InterPro" id="IPR043519">
    <property type="entry name" value="NT_sf"/>
</dbReference>
<keyword evidence="1" id="KW-0175">Coiled coil</keyword>
<feature type="coiled-coil region" evidence="1">
    <location>
        <begin position="14"/>
        <end position="41"/>
    </location>
</feature>
<dbReference type="Pfam" id="PF18765">
    <property type="entry name" value="Polbeta"/>
    <property type="match status" value="1"/>
</dbReference>
<dbReference type="Gene3D" id="3.30.460.10">
    <property type="entry name" value="Beta Polymerase, domain 2"/>
    <property type="match status" value="1"/>
</dbReference>
<dbReference type="InterPro" id="IPR041633">
    <property type="entry name" value="Polbeta"/>
</dbReference>
<dbReference type="InterPro" id="IPR052930">
    <property type="entry name" value="TA_antitoxin_MntA"/>
</dbReference>
<feature type="domain" description="Polymerase beta nucleotidyltransferase" evidence="2">
    <location>
        <begin position="49"/>
        <end position="134"/>
    </location>
</feature>
<dbReference type="PANTHER" id="PTHR43852">
    <property type="entry name" value="NUCLEOTIDYLTRANSFERASE"/>
    <property type="match status" value="1"/>
</dbReference>
<reference evidence="3 4" key="1">
    <citation type="submission" date="2017-11" db="EMBL/GenBank/DDBJ databases">
        <title>Evolution of Phototrophy in the Chloroflexi Phylum Driven by Horizontal Gene Transfer.</title>
        <authorList>
            <person name="Ward L.M."/>
            <person name="Hemp J."/>
            <person name="Shih P.M."/>
            <person name="Mcglynn S.E."/>
            <person name="Fischer W."/>
        </authorList>
    </citation>
    <scope>NUCLEOTIDE SEQUENCE [LARGE SCALE GENOMIC DNA]</scope>
    <source>
        <strain evidence="3">JP3_7</strain>
    </source>
</reference>
<comment type="caution">
    <text evidence="3">The sequence shown here is derived from an EMBL/GenBank/DDBJ whole genome shotgun (WGS) entry which is preliminary data.</text>
</comment>
<evidence type="ECO:0000313" key="4">
    <source>
        <dbReference type="Proteomes" id="UP000230790"/>
    </source>
</evidence>
<dbReference type="CDD" id="cd05403">
    <property type="entry name" value="NT_KNTase_like"/>
    <property type="match status" value="1"/>
</dbReference>
<sequence length="138" mass="15160">MSACCGSRIGGMAFSVTEEQLQALRERMRREQARAAKRAAEARAHLPEIVRILVERYGATRVVLFGSLARGDFDEGSDIDIAADNLAGVRLYQAMGELSRNAPCWVDLKPLDELPPAFCARAFRTSEVLYDRAQAGAT</sequence>
<dbReference type="Proteomes" id="UP000230790">
    <property type="component" value="Unassembled WGS sequence"/>
</dbReference>
<gene>
    <name evidence="3" type="ORF">CUN48_12930</name>
</gene>